<dbReference type="Proteomes" id="UP000193564">
    <property type="component" value="Unassembled WGS sequence"/>
</dbReference>
<evidence type="ECO:0000313" key="3">
    <source>
        <dbReference type="Proteomes" id="UP000193564"/>
    </source>
</evidence>
<evidence type="ECO:0000259" key="1">
    <source>
        <dbReference type="Pfam" id="PF08878"/>
    </source>
</evidence>
<organism evidence="2 3">
    <name type="scientific">Mycolicibacterium doricum</name>
    <dbReference type="NCBI Taxonomy" id="126673"/>
    <lineage>
        <taxon>Bacteria</taxon>
        <taxon>Bacillati</taxon>
        <taxon>Actinomycetota</taxon>
        <taxon>Actinomycetes</taxon>
        <taxon>Mycobacteriales</taxon>
        <taxon>Mycobacteriaceae</taxon>
        <taxon>Mycolicibacterium</taxon>
    </lineage>
</organism>
<gene>
    <name evidence="2" type="ORF">AWC01_00280</name>
</gene>
<name>A0A1X1T499_9MYCO</name>
<dbReference type="Pfam" id="PF08878">
    <property type="entry name" value="HamA"/>
    <property type="match status" value="1"/>
</dbReference>
<evidence type="ECO:0000313" key="2">
    <source>
        <dbReference type="EMBL" id="ORV39352.1"/>
    </source>
</evidence>
<protein>
    <recommendedName>
        <fullName evidence="1">Anti-bacteriophage protein A/HamA C-terminal domain-containing protein</fullName>
    </recommendedName>
</protein>
<dbReference type="AlphaFoldDB" id="A0A1X1T499"/>
<keyword evidence="3" id="KW-1185">Reference proteome</keyword>
<dbReference type="EMBL" id="LQOS01000034">
    <property type="protein sequence ID" value="ORV39352.1"/>
    <property type="molecule type" value="Genomic_DNA"/>
</dbReference>
<proteinExistence type="predicted"/>
<reference evidence="2 3" key="1">
    <citation type="submission" date="2016-01" db="EMBL/GenBank/DDBJ databases">
        <title>The new phylogeny of the genus Mycobacterium.</title>
        <authorList>
            <person name="Tarcisio F."/>
            <person name="Conor M."/>
            <person name="Antonella G."/>
            <person name="Elisabetta G."/>
            <person name="Giulia F.S."/>
            <person name="Sara T."/>
            <person name="Anna F."/>
            <person name="Clotilde B."/>
            <person name="Roberto B."/>
            <person name="Veronica D.S."/>
            <person name="Fabio R."/>
            <person name="Monica P."/>
            <person name="Olivier J."/>
            <person name="Enrico T."/>
            <person name="Nicola S."/>
        </authorList>
    </citation>
    <scope>NUCLEOTIDE SEQUENCE [LARGE SCALE GENOMIC DNA]</scope>
    <source>
        <strain evidence="2 3">DSM 44339</strain>
    </source>
</reference>
<dbReference type="InterPro" id="IPR014976">
    <property type="entry name" value="AbpA_HamA_C"/>
</dbReference>
<comment type="caution">
    <text evidence="2">The sequence shown here is derived from an EMBL/GenBank/DDBJ whole genome shotgun (WGS) entry which is preliminary data.</text>
</comment>
<feature type="domain" description="Anti-bacteriophage protein A/HamA C-terminal" evidence="1">
    <location>
        <begin position="16"/>
        <end position="285"/>
    </location>
</feature>
<accession>A0A1X1T499</accession>
<sequence>MEPGRFLKLFYDPIAYDIQTKTKLYLHILRIDAGDFDLKALFNELSNISLTYVLSRQNVEKYLADPSRMMEFANKVRSQFKPPDPNAGEGGELLLYSFLEAHLGAPKILSKMELKTSTAHYIHGSDGVHLLEVAPGDYQLIFGESKMYGDAKDRPGTSVRRGLKAAFKSIGDLHEAGLGFDTWLVESELLKETLDAEQVKALAAILLPPASGEGSAQKSNDFGIFVGYELDVVAYPFGDHTREEIAQYLRGLAQDLIAAEIEAIKDEIKTRGLGGYCFHLYAVPFLKRHVNGTVKGIEDARVDLATELSGRAENAR</sequence>